<gene>
    <name evidence="4" type="ORF">ACFSE1_11350</name>
</gene>
<feature type="domain" description="FAD dependent oxidoreductase" evidence="3">
    <location>
        <begin position="27"/>
        <end position="371"/>
    </location>
</feature>
<dbReference type="Proteomes" id="UP001597322">
    <property type="component" value="Unassembled WGS sequence"/>
</dbReference>
<organism evidence="4 5">
    <name type="scientific">Rhizobium helianthi</name>
    <dbReference type="NCBI Taxonomy" id="1132695"/>
    <lineage>
        <taxon>Bacteria</taxon>
        <taxon>Pseudomonadati</taxon>
        <taxon>Pseudomonadota</taxon>
        <taxon>Alphaproteobacteria</taxon>
        <taxon>Hyphomicrobiales</taxon>
        <taxon>Rhizobiaceae</taxon>
        <taxon>Rhizobium/Agrobacterium group</taxon>
        <taxon>Rhizobium</taxon>
    </lineage>
</organism>
<dbReference type="Gene3D" id="3.50.50.60">
    <property type="entry name" value="FAD/NAD(P)-binding domain"/>
    <property type="match status" value="1"/>
</dbReference>
<protein>
    <submittedName>
        <fullName evidence="4">NAD(P)/FAD-dependent oxidoreductase</fullName>
        <ecNumber evidence="4">1.-.-.-</ecNumber>
    </submittedName>
</protein>
<name>A0ABW4M4Z6_9HYPH</name>
<keyword evidence="5" id="KW-1185">Reference proteome</keyword>
<reference evidence="5" key="1">
    <citation type="journal article" date="2019" name="Int. J. Syst. Evol. Microbiol.">
        <title>The Global Catalogue of Microorganisms (GCM) 10K type strain sequencing project: providing services to taxonomists for standard genome sequencing and annotation.</title>
        <authorList>
            <consortium name="The Broad Institute Genomics Platform"/>
            <consortium name="The Broad Institute Genome Sequencing Center for Infectious Disease"/>
            <person name="Wu L."/>
            <person name="Ma J."/>
        </authorList>
    </citation>
    <scope>NUCLEOTIDE SEQUENCE [LARGE SCALE GENOMIC DNA]</scope>
    <source>
        <strain evidence="5">CG52</strain>
    </source>
</reference>
<dbReference type="Pfam" id="PF01266">
    <property type="entry name" value="DAO"/>
    <property type="match status" value="1"/>
</dbReference>
<proteinExistence type="predicted"/>
<comment type="caution">
    <text evidence="4">The sequence shown here is derived from an EMBL/GenBank/DDBJ whole genome shotgun (WGS) entry which is preliminary data.</text>
</comment>
<dbReference type="GO" id="GO:0016491">
    <property type="term" value="F:oxidoreductase activity"/>
    <property type="evidence" value="ECO:0007669"/>
    <property type="project" value="UniProtKB-KW"/>
</dbReference>
<dbReference type="EMBL" id="JBHUEQ010000021">
    <property type="protein sequence ID" value="MFD1746057.1"/>
    <property type="molecule type" value="Genomic_DNA"/>
</dbReference>
<feature type="region of interest" description="Disordered" evidence="2">
    <location>
        <begin position="1"/>
        <end position="20"/>
    </location>
</feature>
<dbReference type="PANTHER" id="PTHR13847:SF289">
    <property type="entry name" value="GLYCINE OXIDASE"/>
    <property type="match status" value="1"/>
</dbReference>
<dbReference type="SUPFAM" id="SSF51905">
    <property type="entry name" value="FAD/NAD(P)-binding domain"/>
    <property type="match status" value="1"/>
</dbReference>
<evidence type="ECO:0000313" key="4">
    <source>
        <dbReference type="EMBL" id="MFD1746057.1"/>
    </source>
</evidence>
<dbReference type="SUPFAM" id="SSF54373">
    <property type="entry name" value="FAD-linked reductases, C-terminal domain"/>
    <property type="match status" value="1"/>
</dbReference>
<dbReference type="RefSeq" id="WP_377400942.1">
    <property type="nucleotide sequence ID" value="NZ_JBHUEQ010000021.1"/>
</dbReference>
<dbReference type="EC" id="1.-.-.-" evidence="4"/>
<feature type="compositionally biased region" description="Basic and acidic residues" evidence="2">
    <location>
        <begin position="1"/>
        <end position="10"/>
    </location>
</feature>
<evidence type="ECO:0000256" key="2">
    <source>
        <dbReference type="SAM" id="MobiDB-lite"/>
    </source>
</evidence>
<evidence type="ECO:0000313" key="5">
    <source>
        <dbReference type="Proteomes" id="UP001597322"/>
    </source>
</evidence>
<evidence type="ECO:0000256" key="1">
    <source>
        <dbReference type="ARBA" id="ARBA00023002"/>
    </source>
</evidence>
<sequence>MAHPFSEHADNAPAGSGQSASHRQSVDLLVIGAGVMGLWAALKAGRLGLSTLIVDRARPGSGASGGLLGALMPHIPDRWNAKKQFQFYALCDLELEVSRLEAETGLSCGYARCGRLIPLPKPHLRPIAERNGEDAALRWVSETRRFDWTVLDGTPDERWLAAEPSAFGVVYDQLAGRVSPRHLIAALVAACDALACVQRVDGAEVASLMADHVRLADGTDIAFGHCIMASGTGSFPLLEQLGPSLPRRLGRAVKGQAALLRAGIETTNPVLFLNGIYVVPHEEGLVAVGSTSEEEFEQPFETDALLDKVIEKARELSPMLRTAPVVERWAGLRPKAVDRDPMIGPHPEAPRVLALTGGFKVSFGLAHRLADAVLAPFSGAVIDTPDNYWLESHLKVAESG</sequence>
<keyword evidence="1 4" id="KW-0560">Oxidoreductase</keyword>
<dbReference type="InterPro" id="IPR006076">
    <property type="entry name" value="FAD-dep_OxRdtase"/>
</dbReference>
<dbReference type="InterPro" id="IPR036188">
    <property type="entry name" value="FAD/NAD-bd_sf"/>
</dbReference>
<accession>A0ABW4M4Z6</accession>
<evidence type="ECO:0000259" key="3">
    <source>
        <dbReference type="Pfam" id="PF01266"/>
    </source>
</evidence>
<dbReference type="Gene3D" id="3.30.9.10">
    <property type="entry name" value="D-Amino Acid Oxidase, subunit A, domain 2"/>
    <property type="match status" value="1"/>
</dbReference>
<dbReference type="PANTHER" id="PTHR13847">
    <property type="entry name" value="SARCOSINE DEHYDROGENASE-RELATED"/>
    <property type="match status" value="1"/>
</dbReference>